<dbReference type="SMART" id="SM00530">
    <property type="entry name" value="HTH_XRE"/>
    <property type="match status" value="1"/>
</dbReference>
<dbReference type="InterPro" id="IPR010982">
    <property type="entry name" value="Lambda_DNA-bd_dom_sf"/>
</dbReference>
<dbReference type="Pfam" id="PF01381">
    <property type="entry name" value="HTH_3"/>
    <property type="match status" value="1"/>
</dbReference>
<keyword evidence="1" id="KW-1133">Transmembrane helix</keyword>
<dbReference type="OrthoDB" id="21915at2"/>
<name>A0A3E1K6L2_9GAMM</name>
<dbReference type="PROSITE" id="PS50943">
    <property type="entry name" value="HTH_CROC1"/>
    <property type="match status" value="1"/>
</dbReference>
<keyword evidence="4" id="KW-1185">Reference proteome</keyword>
<dbReference type="CDD" id="cd00093">
    <property type="entry name" value="HTH_XRE"/>
    <property type="match status" value="1"/>
</dbReference>
<evidence type="ECO:0000313" key="4">
    <source>
        <dbReference type="Proteomes" id="UP000260351"/>
    </source>
</evidence>
<comment type="caution">
    <text evidence="3">The sequence shown here is derived from an EMBL/GenBank/DDBJ whole genome shotgun (WGS) entry which is preliminary data.</text>
</comment>
<keyword evidence="1" id="KW-0812">Transmembrane</keyword>
<evidence type="ECO:0000313" key="3">
    <source>
        <dbReference type="EMBL" id="RFF29648.1"/>
    </source>
</evidence>
<sequence length="106" mass="10971">MEINADTVRHERQRRGWTQQHLADAAGCSLRTVQRIEKQGLASNESVSALCAVFEIERERLLAGAGRSSSSGGERRVGPLIAAAAAAGAGIGAAITWLAMSLGGAA</sequence>
<evidence type="ECO:0000259" key="2">
    <source>
        <dbReference type="PROSITE" id="PS50943"/>
    </source>
</evidence>
<dbReference type="InterPro" id="IPR001387">
    <property type="entry name" value="Cro/C1-type_HTH"/>
</dbReference>
<dbReference type="Proteomes" id="UP000260351">
    <property type="component" value="Unassembled WGS sequence"/>
</dbReference>
<feature type="domain" description="HTH cro/C1-type" evidence="2">
    <location>
        <begin position="8"/>
        <end position="61"/>
    </location>
</feature>
<dbReference type="GO" id="GO:0003677">
    <property type="term" value="F:DNA binding"/>
    <property type="evidence" value="ECO:0007669"/>
    <property type="project" value="InterPro"/>
</dbReference>
<dbReference type="RefSeq" id="WP_116651231.1">
    <property type="nucleotide sequence ID" value="NZ_QUZK01000042.1"/>
</dbReference>
<feature type="transmembrane region" description="Helical" evidence="1">
    <location>
        <begin position="77"/>
        <end position="100"/>
    </location>
</feature>
<dbReference type="SUPFAM" id="SSF47413">
    <property type="entry name" value="lambda repressor-like DNA-binding domains"/>
    <property type="match status" value="1"/>
</dbReference>
<proteinExistence type="predicted"/>
<gene>
    <name evidence="3" type="ORF">DZC52_11155</name>
</gene>
<dbReference type="Gene3D" id="1.10.260.40">
    <property type="entry name" value="lambda repressor-like DNA-binding domains"/>
    <property type="match status" value="1"/>
</dbReference>
<evidence type="ECO:0000256" key="1">
    <source>
        <dbReference type="SAM" id="Phobius"/>
    </source>
</evidence>
<organism evidence="3 4">
    <name type="scientific">Wenzhouxiangella sediminis</name>
    <dbReference type="NCBI Taxonomy" id="1792836"/>
    <lineage>
        <taxon>Bacteria</taxon>
        <taxon>Pseudomonadati</taxon>
        <taxon>Pseudomonadota</taxon>
        <taxon>Gammaproteobacteria</taxon>
        <taxon>Chromatiales</taxon>
        <taxon>Wenzhouxiangellaceae</taxon>
        <taxon>Wenzhouxiangella</taxon>
    </lineage>
</organism>
<reference evidence="3 4" key="1">
    <citation type="submission" date="2018-08" db="EMBL/GenBank/DDBJ databases">
        <title>Wenzhouxiangella salilacus sp. nov., a novel bacterium isolated from a saline lake in Xinjiang Province, China.</title>
        <authorList>
            <person name="Han S."/>
        </authorList>
    </citation>
    <scope>NUCLEOTIDE SEQUENCE [LARGE SCALE GENOMIC DNA]</scope>
    <source>
        <strain evidence="3 4">XDB06</strain>
    </source>
</reference>
<dbReference type="EMBL" id="QUZK01000042">
    <property type="protein sequence ID" value="RFF29648.1"/>
    <property type="molecule type" value="Genomic_DNA"/>
</dbReference>
<accession>A0A3E1K6L2</accession>
<protein>
    <submittedName>
        <fullName evidence="3">XRE family transcriptional regulator</fullName>
    </submittedName>
</protein>
<keyword evidence="1" id="KW-0472">Membrane</keyword>
<dbReference type="AlphaFoldDB" id="A0A3E1K6L2"/>